<feature type="chain" id="PRO_5015095016" description="Peptidase M6-like domain-containing protein" evidence="1">
    <location>
        <begin position="33"/>
        <end position="685"/>
    </location>
</feature>
<dbReference type="InterPro" id="IPR008757">
    <property type="entry name" value="Peptidase_M6-like_domain"/>
</dbReference>
<feature type="domain" description="Peptidase M6-like" evidence="2">
    <location>
        <begin position="285"/>
        <end position="336"/>
    </location>
</feature>
<keyword evidence="1" id="KW-0732">Signal</keyword>
<reference evidence="4" key="5">
    <citation type="submission" date="2018-04" db="UniProtKB">
        <authorList>
            <consortium name="EnsemblFungi"/>
        </authorList>
    </citation>
    <scope>IDENTIFICATION</scope>
    <source>
        <strain evidence="4">R3-111a-1</strain>
    </source>
</reference>
<dbReference type="HOGENOM" id="CLU_013425_0_0_1"/>
<keyword evidence="5" id="KW-1185">Reference proteome</keyword>
<sequence length="685" mass="72629">MQSPSTMARSRRSGMATAAVAVTSLLLRGAYAVPCTPRDPFAVVDPQNWVNPDNMTWADYKRPPGTNWSDPTRRGSSRNFNIALVTLDYTDRPFIVTQPALSTIFGNPQPAKADVPRAGVPAFYRDLLNTPTEINKGHTLHEYWMEDSAGKFGVDLTAFGPYQMPKLSFQYGIDSGFNGGGCPAGLACDFDVRGDGLAAWRREVGEEVASSFELVFILSAGQDESATWQEFGEMKFATREDVTPEFGPPPGSNLTNYARTRYVEWTSWASAATLWPNAGGGSSTQGESSGMAVYAHELSHLLDIGDNYNNPYSVPARRSYTGPWSMMSRGSFLGPGGPHTRWQVPALHGSSMGSLHTVRDKLFLGLASNSSIALLSRDGLAGSGLALATITARAIDPGLGGLMGINVALGSRGDLSPRCDVNTNPFCDGGGYHSYFVEVVDRIGSDSFQADAGVMLSKSKDGSRRPSQPFQWTIDANPQDIAMVDFIRPNGSAAMITIGDYRQLADALFHAGTRSGSQFEHVDEANRLHFYVLDRHRDAAGVLSYTAAVRSLDGSGGPSAHAVKLADGIVAAAGSPTGAGTTCFFELANAGTYVAGGGALHPRDATALLQSDVYRLNATVSGAGWRVALPNALAHARFGATAWARVAVAAAADADDEAVVTLTAVSESDRTAAATAVCRVKKTGA</sequence>
<dbReference type="NCBIfam" id="TIGR03296">
    <property type="entry name" value="M6dom_TIGR03296"/>
    <property type="match status" value="1"/>
</dbReference>
<evidence type="ECO:0000313" key="3">
    <source>
        <dbReference type="EMBL" id="EJT72339.1"/>
    </source>
</evidence>
<dbReference type="STRING" id="644352.J3P6R3"/>
<evidence type="ECO:0000313" key="5">
    <source>
        <dbReference type="Proteomes" id="UP000006039"/>
    </source>
</evidence>
<reference evidence="3" key="3">
    <citation type="submission" date="2010-09" db="EMBL/GenBank/DDBJ databases">
        <title>Annotation of Gaeumannomyces graminis var. tritici R3-111a-1.</title>
        <authorList>
            <consortium name="The Broad Institute Genome Sequencing Platform"/>
            <person name="Ma L.-J."/>
            <person name="Dead R."/>
            <person name="Young S.K."/>
            <person name="Zeng Q."/>
            <person name="Gargeya S."/>
            <person name="Fitzgerald M."/>
            <person name="Haas B."/>
            <person name="Abouelleil A."/>
            <person name="Alvarado L."/>
            <person name="Arachchi H.M."/>
            <person name="Berlin A."/>
            <person name="Brown A."/>
            <person name="Chapman S.B."/>
            <person name="Chen Z."/>
            <person name="Dunbar C."/>
            <person name="Freedman E."/>
            <person name="Gearin G."/>
            <person name="Gellesch M."/>
            <person name="Goldberg J."/>
            <person name="Griggs A."/>
            <person name="Gujja S."/>
            <person name="Heiman D."/>
            <person name="Howarth C."/>
            <person name="Larson L."/>
            <person name="Lui A."/>
            <person name="MacDonald P.J.P."/>
            <person name="Mehta T."/>
            <person name="Montmayeur A."/>
            <person name="Murphy C."/>
            <person name="Neiman D."/>
            <person name="Pearson M."/>
            <person name="Priest M."/>
            <person name="Roberts A."/>
            <person name="Saif S."/>
            <person name="Shea T."/>
            <person name="Shenoy N."/>
            <person name="Sisk P."/>
            <person name="Stolte C."/>
            <person name="Sykes S."/>
            <person name="Yandava C."/>
            <person name="Wortman J."/>
            <person name="Nusbaum C."/>
            <person name="Birren B."/>
        </authorList>
    </citation>
    <scope>NUCLEOTIDE SEQUENCE</scope>
    <source>
        <strain evidence="3">R3-111a-1</strain>
    </source>
</reference>
<dbReference type="Pfam" id="PF05547">
    <property type="entry name" value="Peptidase_M6"/>
    <property type="match status" value="1"/>
</dbReference>
<dbReference type="AlphaFoldDB" id="J3P6R3"/>
<protein>
    <recommendedName>
        <fullName evidence="2">Peptidase M6-like domain-containing protein</fullName>
    </recommendedName>
</protein>
<dbReference type="RefSeq" id="XP_009225313.1">
    <property type="nucleotide sequence ID" value="XM_009227049.1"/>
</dbReference>
<dbReference type="OrthoDB" id="3852498at2759"/>
<dbReference type="EnsemblFungi" id="EJT72339">
    <property type="protein sequence ID" value="EJT72339"/>
    <property type="gene ID" value="GGTG_09205"/>
</dbReference>
<dbReference type="eggNOG" id="ENOG502QVPB">
    <property type="taxonomic scope" value="Eukaryota"/>
</dbReference>
<dbReference type="GO" id="GO:0008233">
    <property type="term" value="F:peptidase activity"/>
    <property type="evidence" value="ECO:0007669"/>
    <property type="project" value="InterPro"/>
</dbReference>
<dbReference type="GeneID" id="20349663"/>
<reference evidence="5" key="1">
    <citation type="submission" date="2010-07" db="EMBL/GenBank/DDBJ databases">
        <title>The genome sequence of Gaeumannomyces graminis var. tritici strain R3-111a-1.</title>
        <authorList>
            <consortium name="The Broad Institute Genome Sequencing Platform"/>
            <person name="Ma L.-J."/>
            <person name="Dead R."/>
            <person name="Young S."/>
            <person name="Zeng Q."/>
            <person name="Koehrsen M."/>
            <person name="Alvarado L."/>
            <person name="Berlin A."/>
            <person name="Chapman S.B."/>
            <person name="Chen Z."/>
            <person name="Freedman E."/>
            <person name="Gellesch M."/>
            <person name="Goldberg J."/>
            <person name="Griggs A."/>
            <person name="Gujja S."/>
            <person name="Heilman E.R."/>
            <person name="Heiman D."/>
            <person name="Hepburn T."/>
            <person name="Howarth C."/>
            <person name="Jen D."/>
            <person name="Larson L."/>
            <person name="Mehta T."/>
            <person name="Neiman D."/>
            <person name="Pearson M."/>
            <person name="Roberts A."/>
            <person name="Saif S."/>
            <person name="Shea T."/>
            <person name="Shenoy N."/>
            <person name="Sisk P."/>
            <person name="Stolte C."/>
            <person name="Sykes S."/>
            <person name="Walk T."/>
            <person name="White J."/>
            <person name="Yandava C."/>
            <person name="Haas B."/>
            <person name="Nusbaum C."/>
            <person name="Birren B."/>
        </authorList>
    </citation>
    <scope>NUCLEOTIDE SEQUENCE [LARGE SCALE GENOMIC DNA]</scope>
    <source>
        <strain evidence="5">R3-111a-1</strain>
    </source>
</reference>
<gene>
    <name evidence="4" type="primary">20349663</name>
    <name evidence="3" type="ORF">GGTG_09205</name>
</gene>
<evidence type="ECO:0000313" key="4">
    <source>
        <dbReference type="EnsemblFungi" id="EJT72339"/>
    </source>
</evidence>
<organism evidence="3">
    <name type="scientific">Gaeumannomyces tritici (strain R3-111a-1)</name>
    <name type="common">Wheat and barley take-all root rot fungus</name>
    <name type="synonym">Gaeumannomyces graminis var. tritici</name>
    <dbReference type="NCBI Taxonomy" id="644352"/>
    <lineage>
        <taxon>Eukaryota</taxon>
        <taxon>Fungi</taxon>
        <taxon>Dikarya</taxon>
        <taxon>Ascomycota</taxon>
        <taxon>Pezizomycotina</taxon>
        <taxon>Sordariomycetes</taxon>
        <taxon>Sordariomycetidae</taxon>
        <taxon>Magnaporthales</taxon>
        <taxon>Magnaporthaceae</taxon>
        <taxon>Gaeumannomyces</taxon>
    </lineage>
</organism>
<dbReference type="EMBL" id="GL385399">
    <property type="protein sequence ID" value="EJT72339.1"/>
    <property type="molecule type" value="Genomic_DNA"/>
</dbReference>
<feature type="signal peptide" evidence="1">
    <location>
        <begin position="1"/>
        <end position="32"/>
    </location>
</feature>
<evidence type="ECO:0000259" key="2">
    <source>
        <dbReference type="Pfam" id="PF05547"/>
    </source>
</evidence>
<dbReference type="GO" id="GO:0006508">
    <property type="term" value="P:proteolysis"/>
    <property type="evidence" value="ECO:0007669"/>
    <property type="project" value="InterPro"/>
</dbReference>
<dbReference type="Proteomes" id="UP000006039">
    <property type="component" value="Unassembled WGS sequence"/>
</dbReference>
<dbReference type="VEuPathDB" id="FungiDB:GGTG_09205"/>
<accession>J3P6R3</accession>
<reference evidence="4" key="4">
    <citation type="journal article" date="2015" name="G3 (Bethesda)">
        <title>Genome sequences of three phytopathogenic species of the Magnaporthaceae family of fungi.</title>
        <authorList>
            <person name="Okagaki L.H."/>
            <person name="Nunes C.C."/>
            <person name="Sailsbery J."/>
            <person name="Clay B."/>
            <person name="Brown D."/>
            <person name="John T."/>
            <person name="Oh Y."/>
            <person name="Young N."/>
            <person name="Fitzgerald M."/>
            <person name="Haas B.J."/>
            <person name="Zeng Q."/>
            <person name="Young S."/>
            <person name="Adiconis X."/>
            <person name="Fan L."/>
            <person name="Levin J.Z."/>
            <person name="Mitchell T.K."/>
            <person name="Okubara P.A."/>
            <person name="Farman M.L."/>
            <person name="Kohn L.M."/>
            <person name="Birren B."/>
            <person name="Ma L.-J."/>
            <person name="Dean R.A."/>
        </authorList>
    </citation>
    <scope>NUCLEOTIDE SEQUENCE</scope>
    <source>
        <strain evidence="4">R3-111a-1</strain>
    </source>
</reference>
<evidence type="ECO:0000256" key="1">
    <source>
        <dbReference type="SAM" id="SignalP"/>
    </source>
</evidence>
<name>J3P6R3_GAET3</name>
<proteinExistence type="predicted"/>
<reference evidence="3" key="2">
    <citation type="submission" date="2010-07" db="EMBL/GenBank/DDBJ databases">
        <authorList>
            <consortium name="The Broad Institute Genome Sequencing Platform"/>
            <consortium name="Broad Institute Genome Sequencing Center for Infectious Disease"/>
            <person name="Ma L.-J."/>
            <person name="Dead R."/>
            <person name="Young S."/>
            <person name="Zeng Q."/>
            <person name="Koehrsen M."/>
            <person name="Alvarado L."/>
            <person name="Berlin A."/>
            <person name="Chapman S.B."/>
            <person name="Chen Z."/>
            <person name="Freedman E."/>
            <person name="Gellesch M."/>
            <person name="Goldberg J."/>
            <person name="Griggs A."/>
            <person name="Gujja S."/>
            <person name="Heilman E.R."/>
            <person name="Heiman D."/>
            <person name="Hepburn T."/>
            <person name="Howarth C."/>
            <person name="Jen D."/>
            <person name="Larson L."/>
            <person name="Mehta T."/>
            <person name="Neiman D."/>
            <person name="Pearson M."/>
            <person name="Roberts A."/>
            <person name="Saif S."/>
            <person name="Shea T."/>
            <person name="Shenoy N."/>
            <person name="Sisk P."/>
            <person name="Stolte C."/>
            <person name="Sykes S."/>
            <person name="Walk T."/>
            <person name="White J."/>
            <person name="Yandava C."/>
            <person name="Haas B."/>
            <person name="Nusbaum C."/>
            <person name="Birren B."/>
        </authorList>
    </citation>
    <scope>NUCLEOTIDE SEQUENCE</scope>
    <source>
        <strain evidence="3">R3-111a-1</strain>
    </source>
</reference>